<gene>
    <name evidence="2" type="ORF">CHUDEA6_3760</name>
    <name evidence="3" type="ORF">GY17_00000391</name>
</gene>
<dbReference type="Proteomes" id="UP000199752">
    <property type="component" value="Chromosome 6"/>
</dbReference>
<accession>A0A0S4TH93</accession>
<dbReference type="Proteomes" id="UP001429100">
    <property type="component" value="Unassembled WGS sequence"/>
</dbReference>
<dbReference type="VEuPathDB" id="CryptoDB:Chro.60430"/>
<sequence length="805" mass="91928">MSQGQNNSYKLDKSNLNIRQIISKNIYPIEVLLKLYKPLNVPRSIFKLETAVQRSSIHTSNNFGFSRNSGSNRQHSNYLERKHKNGYFNNQNKAFSTFDTNHSPTKNPQVFEEGGANGTNNGYSWRKNKPITDNNVNQESKRGNHTKPSKNTEKVETAIGFSAHNQLTDLEKDMSSIEKILNNRFEKESIDSEKFIRNKLVMALEGIDSRISQSHNSETLSGFNNSEKIKVPFSDKLIDTGSDLTDEKAHNVIHSDFKDIILSNYYYHGNCATADSRVFKSNIVKNNVLNGKFVNNSRAVQNISCNNDINSFNEINIGIDNNNININLLGIETNKDHSRVNIQNNFNNFRIDNQLIQNQHKVGLEMRQEIDMLNIPIWLYKESGSLTVNGPFSTRHMSSLWKSYTFTHETLFTMTSKQVWGPINLFYPDVKSTFTYIPDLEVILQRLTDSSIQNDKVEKIKSEDISSIISEINELQLDVGDHHISPPKLISNEKVNKSFNTEKNLSSTLSSGKDSVKMKDLKSDRDNSVVESQKSENNCDFVSEIIQPSSAKVPWGGVATENFKAKREVVNFQDILREEEITSKEKLKIEAMNRANNKSNNLEAFNNNKDAPKGWKRIPKERSCIFLDSINEQDSSVNDQTNQILYKVPYSTNLNINNGNKWKGWGIKSGESTNADLFETIALNSVNNFSTNQIQRKNQKGFWEMCNSDSLHKSYMWGSNNRTMTCNQVNENIGSEVIDHKAECSFDEIEKEETNKDLYKESELNTTTKLLNHKNKRKKGKKVDSSLLAFGIRSDKPRNLNYDLD</sequence>
<evidence type="ECO:0000256" key="1">
    <source>
        <dbReference type="SAM" id="MobiDB-lite"/>
    </source>
</evidence>
<feature type="region of interest" description="Disordered" evidence="1">
    <location>
        <begin position="504"/>
        <end position="534"/>
    </location>
</feature>
<feature type="compositionally biased region" description="Polar residues" evidence="1">
    <location>
        <begin position="504"/>
        <end position="513"/>
    </location>
</feature>
<organism evidence="2">
    <name type="scientific">Cryptosporidium hominis</name>
    <dbReference type="NCBI Taxonomy" id="237895"/>
    <lineage>
        <taxon>Eukaryota</taxon>
        <taxon>Sar</taxon>
        <taxon>Alveolata</taxon>
        <taxon>Apicomplexa</taxon>
        <taxon>Conoidasida</taxon>
        <taxon>Coccidia</taxon>
        <taxon>Eucoccidiorida</taxon>
        <taxon>Eimeriorina</taxon>
        <taxon>Cryptosporidiidae</taxon>
        <taxon>Cryptosporidium</taxon>
    </lineage>
</organism>
<feature type="region of interest" description="Disordered" evidence="1">
    <location>
        <begin position="101"/>
        <end position="155"/>
    </location>
</feature>
<dbReference type="VEuPathDB" id="CryptoDB:CHUDEA6_3760"/>
<dbReference type="VEuPathDB" id="CryptoDB:GY17_00000391"/>
<dbReference type="OrthoDB" id="342408at2759"/>
<evidence type="ECO:0008006" key="5">
    <source>
        <dbReference type="Google" id="ProtNLM"/>
    </source>
</evidence>
<proteinExistence type="predicted"/>
<name>A0A0S4TH93_CRYHO</name>
<dbReference type="EMBL" id="JTAI01000007">
    <property type="protein sequence ID" value="PPS97390.1"/>
    <property type="molecule type" value="Genomic_DNA"/>
</dbReference>
<reference evidence="2" key="2">
    <citation type="submission" date="2015-08" db="EMBL/GenBank/DDBJ databases">
        <authorList>
            <person name="Babu N.S."/>
            <person name="Beckwith C.J."/>
            <person name="Beseler K.G."/>
            <person name="Brison A."/>
            <person name="Carone J.V."/>
            <person name="Caskin T.P."/>
            <person name="Diamond M."/>
            <person name="Durham M.E."/>
            <person name="Foxe J.M."/>
            <person name="Go M."/>
            <person name="Henderson B.A."/>
            <person name="Jones I.B."/>
            <person name="McGettigan J.A."/>
            <person name="Micheletti S.J."/>
            <person name="Nasrallah M.E."/>
            <person name="Ortiz D."/>
            <person name="Piller C.R."/>
            <person name="Privatt S.R."/>
            <person name="Schneider S.L."/>
            <person name="Sharp S."/>
            <person name="Smith T.C."/>
            <person name="Stanton J.D."/>
            <person name="Ullery H.E."/>
            <person name="Wilson R.J."/>
            <person name="Serrano M.G."/>
            <person name="Buck G."/>
            <person name="Lee V."/>
            <person name="Wang Y."/>
            <person name="Carvalho R."/>
            <person name="Voegtly L."/>
            <person name="Shi R."/>
            <person name="Duckworth R."/>
            <person name="Johnson A."/>
            <person name="Loviza R."/>
            <person name="Walstead R."/>
            <person name="Shah Z."/>
            <person name="Kiflezghi M."/>
            <person name="Wade K."/>
            <person name="Ball S.L."/>
            <person name="Bradley K.W."/>
            <person name="Asai D.J."/>
            <person name="Bowman C.A."/>
            <person name="Russell D.A."/>
            <person name="Pope W.H."/>
            <person name="Jacobs-Sera D."/>
            <person name="Hendrix R.W."/>
            <person name="Hatfull G.F."/>
        </authorList>
    </citation>
    <scope>NUCLEOTIDE SEQUENCE [LARGE SCALE GENOMIC DNA]</scope>
</reference>
<reference evidence="3 4" key="1">
    <citation type="submission" date="2014-11" db="EMBL/GenBank/DDBJ databases">
        <title>Comparative genomic analysis of Cryptosporidium hominis reveals occurrence of genetic recombination in virulent subtypes.</title>
        <authorList>
            <person name="Guo Y."/>
            <person name="Tang K."/>
            <person name="Frace M."/>
            <person name="Li N."/>
            <person name="Roellig D.M."/>
            <person name="Sammons S."/>
            <person name="Knipe K."/>
            <person name="Rowe L."/>
            <person name="Feng Y."/>
            <person name="Xiao L."/>
        </authorList>
    </citation>
    <scope>NUCLEOTIDE SEQUENCE [LARGE SCALE GENOMIC DNA]</scope>
    <source>
        <strain evidence="3">30976</strain>
    </source>
</reference>
<evidence type="ECO:0000313" key="3">
    <source>
        <dbReference type="EMBL" id="PPS97390.1"/>
    </source>
</evidence>
<feature type="compositionally biased region" description="Basic and acidic residues" evidence="1">
    <location>
        <begin position="514"/>
        <end position="528"/>
    </location>
</feature>
<evidence type="ECO:0000313" key="4">
    <source>
        <dbReference type="Proteomes" id="UP001429100"/>
    </source>
</evidence>
<dbReference type="EMBL" id="LN877952">
    <property type="protein sequence ID" value="CUV06801.1"/>
    <property type="molecule type" value="Genomic_DNA"/>
</dbReference>
<keyword evidence="4" id="KW-1185">Reference proteome</keyword>
<dbReference type="VEuPathDB" id="CryptoDB:ChTU502y2012_415g0370"/>
<dbReference type="AlphaFoldDB" id="A0A0S4TH93"/>
<reference evidence="3 4" key="3">
    <citation type="submission" date="2017-10" db="EMBL/GenBank/DDBJ databases">
        <title>Consistent, comparative and evidence-based genome annotation and re-annotation for the closely-related species, Cryptosporidium parvum, C. hominis and C. tyzzeri.</title>
        <authorList>
            <person name="Baptista R.P."/>
            <person name="Li Y."/>
            <person name="Sateriale A."/>
            <person name="Striepen B."/>
            <person name="Kissinger J.C."/>
        </authorList>
    </citation>
    <scope>NUCLEOTIDE SEQUENCE [LARGE SCALE GENOMIC DNA]</scope>
    <source>
        <strain evidence="3">30976</strain>
    </source>
</reference>
<protein>
    <recommendedName>
        <fullName evidence="5">GYF domain-containing protein</fullName>
    </recommendedName>
</protein>
<evidence type="ECO:0000313" key="2">
    <source>
        <dbReference type="EMBL" id="CUV06801.1"/>
    </source>
</evidence>